<organism evidence="1 2">
    <name type="scientific">Vitis vinifera</name>
    <name type="common">Grape</name>
    <dbReference type="NCBI Taxonomy" id="29760"/>
    <lineage>
        <taxon>Eukaryota</taxon>
        <taxon>Viridiplantae</taxon>
        <taxon>Streptophyta</taxon>
        <taxon>Embryophyta</taxon>
        <taxon>Tracheophyta</taxon>
        <taxon>Spermatophyta</taxon>
        <taxon>Magnoliopsida</taxon>
        <taxon>eudicotyledons</taxon>
        <taxon>Gunneridae</taxon>
        <taxon>Pentapetalae</taxon>
        <taxon>rosids</taxon>
        <taxon>Vitales</taxon>
        <taxon>Vitaceae</taxon>
        <taxon>Viteae</taxon>
        <taxon>Vitis</taxon>
    </lineage>
</organism>
<reference evidence="1 2" key="1">
    <citation type="journal article" date="2018" name="PLoS Genet.">
        <title>Population sequencing reveals clonal diversity and ancestral inbreeding in the grapevine cultivar Chardonnay.</title>
        <authorList>
            <person name="Roach M.J."/>
            <person name="Johnson D.L."/>
            <person name="Bohlmann J."/>
            <person name="van Vuuren H.J."/>
            <person name="Jones S.J."/>
            <person name="Pretorius I.S."/>
            <person name="Schmidt S.A."/>
            <person name="Borneman A.R."/>
        </authorList>
    </citation>
    <scope>NUCLEOTIDE SEQUENCE [LARGE SCALE GENOMIC DNA]</scope>
    <source>
        <strain evidence="2">cv. Chardonnay</strain>
        <tissue evidence="1">Leaf</tissue>
    </source>
</reference>
<evidence type="ECO:0000313" key="2">
    <source>
        <dbReference type="Proteomes" id="UP000288805"/>
    </source>
</evidence>
<dbReference type="EMBL" id="QGNW01002590">
    <property type="protein sequence ID" value="RVW16148.1"/>
    <property type="molecule type" value="Genomic_DNA"/>
</dbReference>
<proteinExistence type="predicted"/>
<name>A0A438BYX5_VITVI</name>
<evidence type="ECO:0000313" key="1">
    <source>
        <dbReference type="EMBL" id="RVW16148.1"/>
    </source>
</evidence>
<dbReference type="AlphaFoldDB" id="A0A438BYX5"/>
<dbReference type="Proteomes" id="UP000288805">
    <property type="component" value="Unassembled WGS sequence"/>
</dbReference>
<comment type="caution">
    <text evidence="1">The sequence shown here is derived from an EMBL/GenBank/DDBJ whole genome shotgun (WGS) entry which is preliminary data.</text>
</comment>
<sequence>MGDGMRIQLWKDLWRGDQPLCSPFLGLFIIVTAKNSTISSIFRFTNPFSWNLNFRHNLSDFEIGYLKRLMSSLSFCTYPLLFLMRELSPYLSQVKSFAWLVAHKKVNINDMLQMRRPYKALNPDVPPRSICDMMTISYKGLGSTIRGKVLWQFACLALMWVVRQERNARIVFKTRRELQSL</sequence>
<accession>A0A438BYX5</accession>
<gene>
    <name evidence="1" type="ORF">CK203_074359</name>
</gene>
<evidence type="ECO:0008006" key="3">
    <source>
        <dbReference type="Google" id="ProtNLM"/>
    </source>
</evidence>
<protein>
    <recommendedName>
        <fullName evidence="3">Reverse transcriptase zinc-binding domain-containing protein</fullName>
    </recommendedName>
</protein>